<dbReference type="EMBL" id="CP043506">
    <property type="protein sequence ID" value="QEO17125.1"/>
    <property type="molecule type" value="Genomic_DNA"/>
</dbReference>
<evidence type="ECO:0000256" key="7">
    <source>
        <dbReference type="ARBA" id="ARBA00031484"/>
    </source>
</evidence>
<feature type="chain" id="PRO_5023006973" description="Parvulin-like PPIase" evidence="10">
    <location>
        <begin position="28"/>
        <end position="312"/>
    </location>
</feature>
<evidence type="ECO:0000256" key="10">
    <source>
        <dbReference type="SAM" id="SignalP"/>
    </source>
</evidence>
<dbReference type="Proteomes" id="UP000324536">
    <property type="component" value="Chromosome"/>
</dbReference>
<reference evidence="12 13" key="1">
    <citation type="submission" date="2019-09" db="EMBL/GenBank/DDBJ databases">
        <title>Genome sequencing of strain KACC 21233.</title>
        <authorList>
            <person name="Heo J."/>
            <person name="Kim S.-J."/>
            <person name="Kim J.-S."/>
            <person name="Hong S.-B."/>
            <person name="Kwon S.-W."/>
        </authorList>
    </citation>
    <scope>NUCLEOTIDE SEQUENCE [LARGE SCALE GENOMIC DNA]</scope>
    <source>
        <strain evidence="12 13">KACC 21233</strain>
    </source>
</reference>
<dbReference type="GO" id="GO:0003755">
    <property type="term" value="F:peptidyl-prolyl cis-trans isomerase activity"/>
    <property type="evidence" value="ECO:0007669"/>
    <property type="project" value="UniProtKB-KW"/>
</dbReference>
<comment type="catalytic activity">
    <reaction evidence="1">
        <text>[protein]-peptidylproline (omega=180) = [protein]-peptidylproline (omega=0)</text>
        <dbReference type="Rhea" id="RHEA:16237"/>
        <dbReference type="Rhea" id="RHEA-COMP:10747"/>
        <dbReference type="Rhea" id="RHEA-COMP:10748"/>
        <dbReference type="ChEBI" id="CHEBI:83833"/>
        <dbReference type="ChEBI" id="CHEBI:83834"/>
        <dbReference type="EC" id="5.2.1.8"/>
    </reaction>
</comment>
<dbReference type="InterPro" id="IPR046357">
    <property type="entry name" value="PPIase_dom_sf"/>
</dbReference>
<dbReference type="AlphaFoldDB" id="A0A5C1YNQ0"/>
<evidence type="ECO:0000259" key="11">
    <source>
        <dbReference type="PROSITE" id="PS50198"/>
    </source>
</evidence>
<dbReference type="InterPro" id="IPR023058">
    <property type="entry name" value="PPIase_PpiC_CS"/>
</dbReference>
<dbReference type="InterPro" id="IPR027304">
    <property type="entry name" value="Trigger_fact/SurA_dom_sf"/>
</dbReference>
<dbReference type="InterPro" id="IPR000297">
    <property type="entry name" value="PPIase_PpiC"/>
</dbReference>
<comment type="similarity">
    <text evidence="2">Belongs to the PpiC/parvulin rotamase family.</text>
</comment>
<dbReference type="RefSeq" id="WP_149278804.1">
    <property type="nucleotide sequence ID" value="NZ_CP043506.1"/>
</dbReference>
<dbReference type="Pfam" id="PF13616">
    <property type="entry name" value="Rotamase_3"/>
    <property type="match status" value="1"/>
</dbReference>
<dbReference type="Gene3D" id="1.10.8.1040">
    <property type="match status" value="1"/>
</dbReference>
<feature type="region of interest" description="Disordered" evidence="9">
    <location>
        <begin position="284"/>
        <end position="312"/>
    </location>
</feature>
<feature type="domain" description="PpiC" evidence="11">
    <location>
        <begin position="156"/>
        <end position="248"/>
    </location>
</feature>
<proteinExistence type="inferred from homology"/>
<keyword evidence="10" id="KW-0732">Signal</keyword>
<organism evidence="12 13">
    <name type="scientific">Acetobacter vaccinii</name>
    <dbReference type="NCBI Taxonomy" id="2592655"/>
    <lineage>
        <taxon>Bacteria</taxon>
        <taxon>Pseudomonadati</taxon>
        <taxon>Pseudomonadota</taxon>
        <taxon>Alphaproteobacteria</taxon>
        <taxon>Acetobacterales</taxon>
        <taxon>Acetobacteraceae</taxon>
        <taxon>Acetobacter</taxon>
    </lineage>
</organism>
<dbReference type="InterPro" id="IPR050245">
    <property type="entry name" value="PrsA_foldase"/>
</dbReference>
<dbReference type="KEGG" id="acek:FLP30_04720"/>
<dbReference type="PANTHER" id="PTHR47245:SF2">
    <property type="entry name" value="PEPTIDYL-PROLYL CIS-TRANS ISOMERASE HP_0175-RELATED"/>
    <property type="match status" value="1"/>
</dbReference>
<dbReference type="SUPFAM" id="SSF109998">
    <property type="entry name" value="Triger factor/SurA peptide-binding domain-like"/>
    <property type="match status" value="1"/>
</dbReference>
<evidence type="ECO:0000313" key="12">
    <source>
        <dbReference type="EMBL" id="QEO17125.1"/>
    </source>
</evidence>
<evidence type="ECO:0000256" key="1">
    <source>
        <dbReference type="ARBA" id="ARBA00000971"/>
    </source>
</evidence>
<sequence length="312" mass="33106">MRFKTPAFALVAAALLGSTSFSSFSHAADAKAPAAAPAAADKAAPGPDTVVATVDGEKITLADVQGAMASVPAQLRQLPPNMIYPMLVNQLVDQKAILIAARKVGLDKNPETQKLMATAADSALQNAWLSQQVMPHLTDDAVKQYYEQNYASKPAEEEVHARHILLATEAEAKDVIKKLKAGADFAKLAAEVSTDKGSAKQNGGDLGWFKKADMIPAFSDAAFSMKKGEISSTPVKSQYGYHVIQVLDTRTAAVPKLDEVKDKIRQALIQKYVREAVDHAAGGTKIVRFDPNTGKPLPDAPPPAAGQAAPKK</sequence>
<evidence type="ECO:0000256" key="2">
    <source>
        <dbReference type="ARBA" id="ARBA00007656"/>
    </source>
</evidence>
<accession>A0A5C1YNQ0</accession>
<name>A0A5C1YNQ0_9PROT</name>
<dbReference type="PROSITE" id="PS50198">
    <property type="entry name" value="PPIC_PPIASE_2"/>
    <property type="match status" value="1"/>
</dbReference>
<gene>
    <name evidence="12" type="ORF">FLP30_04720</name>
</gene>
<dbReference type="Gene3D" id="3.10.50.40">
    <property type="match status" value="1"/>
</dbReference>
<dbReference type="SUPFAM" id="SSF54534">
    <property type="entry name" value="FKBP-like"/>
    <property type="match status" value="1"/>
</dbReference>
<dbReference type="PROSITE" id="PS01096">
    <property type="entry name" value="PPIC_PPIASE_1"/>
    <property type="match status" value="1"/>
</dbReference>
<evidence type="ECO:0000256" key="8">
    <source>
        <dbReference type="PROSITE-ProRule" id="PRU00278"/>
    </source>
</evidence>
<evidence type="ECO:0000256" key="9">
    <source>
        <dbReference type="SAM" id="MobiDB-lite"/>
    </source>
</evidence>
<protein>
    <recommendedName>
        <fullName evidence="4">Parvulin-like PPIase</fullName>
        <ecNumber evidence="3">5.2.1.8</ecNumber>
    </recommendedName>
    <alternativeName>
        <fullName evidence="6">Peptidyl-prolyl cis-trans isomerase plp</fullName>
    </alternativeName>
    <alternativeName>
        <fullName evidence="7">Rotamase plp</fullName>
    </alternativeName>
</protein>
<evidence type="ECO:0000256" key="6">
    <source>
        <dbReference type="ARBA" id="ARBA00030642"/>
    </source>
</evidence>
<evidence type="ECO:0000313" key="13">
    <source>
        <dbReference type="Proteomes" id="UP000324536"/>
    </source>
</evidence>
<dbReference type="EC" id="5.2.1.8" evidence="3"/>
<evidence type="ECO:0000256" key="3">
    <source>
        <dbReference type="ARBA" id="ARBA00013194"/>
    </source>
</evidence>
<feature type="signal peptide" evidence="10">
    <location>
        <begin position="1"/>
        <end position="27"/>
    </location>
</feature>
<keyword evidence="5 8" id="KW-0697">Rotamase</keyword>
<evidence type="ECO:0000256" key="5">
    <source>
        <dbReference type="ARBA" id="ARBA00023110"/>
    </source>
</evidence>
<dbReference type="PANTHER" id="PTHR47245">
    <property type="entry name" value="PEPTIDYLPROLYL ISOMERASE"/>
    <property type="match status" value="1"/>
</dbReference>
<keyword evidence="13" id="KW-1185">Reference proteome</keyword>
<evidence type="ECO:0000256" key="4">
    <source>
        <dbReference type="ARBA" id="ARBA00018370"/>
    </source>
</evidence>
<keyword evidence="8 12" id="KW-0413">Isomerase</keyword>
<dbReference type="OrthoDB" id="14196at2"/>